<reference evidence="6" key="1">
    <citation type="submission" date="2023-06" db="EMBL/GenBank/DDBJ databases">
        <title>Genomic analysis of the entomopathogenic nematode Steinernema hermaphroditum.</title>
        <authorList>
            <person name="Schwarz E.M."/>
            <person name="Heppert J.K."/>
            <person name="Baniya A."/>
            <person name="Schwartz H.T."/>
            <person name="Tan C.-H."/>
            <person name="Antoshechkin I."/>
            <person name="Sternberg P.W."/>
            <person name="Goodrich-Blair H."/>
            <person name="Dillman A.R."/>
        </authorList>
    </citation>
    <scope>NUCLEOTIDE SEQUENCE</scope>
    <source>
        <strain evidence="6">PS9179</strain>
        <tissue evidence="6">Whole animal</tissue>
    </source>
</reference>
<protein>
    <recommendedName>
        <fullName evidence="5">POU-specific domain-containing protein</fullName>
    </recommendedName>
</protein>
<dbReference type="InterPro" id="IPR050255">
    <property type="entry name" value="POU_domain_TF"/>
</dbReference>
<comment type="caution">
    <text evidence="6">The sequence shown here is derived from an EMBL/GenBank/DDBJ whole genome shotgun (WGS) entry which is preliminary data.</text>
</comment>
<keyword evidence="1" id="KW-0238">DNA-binding</keyword>
<dbReference type="Gene3D" id="1.10.260.40">
    <property type="entry name" value="lambda repressor-like DNA-binding domains"/>
    <property type="match status" value="1"/>
</dbReference>
<dbReference type="GO" id="GO:0005634">
    <property type="term" value="C:nucleus"/>
    <property type="evidence" value="ECO:0007669"/>
    <property type="project" value="UniProtKB-ARBA"/>
</dbReference>
<evidence type="ECO:0000256" key="2">
    <source>
        <dbReference type="ARBA" id="ARBA00023155"/>
    </source>
</evidence>
<dbReference type="GO" id="GO:0000981">
    <property type="term" value="F:DNA-binding transcription factor activity, RNA polymerase II-specific"/>
    <property type="evidence" value="ECO:0007669"/>
    <property type="project" value="TreeGrafter"/>
</dbReference>
<evidence type="ECO:0000256" key="1">
    <source>
        <dbReference type="ARBA" id="ARBA00023125"/>
    </source>
</evidence>
<dbReference type="GO" id="GO:0000978">
    <property type="term" value="F:RNA polymerase II cis-regulatory region sequence-specific DNA binding"/>
    <property type="evidence" value="ECO:0007669"/>
    <property type="project" value="TreeGrafter"/>
</dbReference>
<dbReference type="PROSITE" id="PS51179">
    <property type="entry name" value="POU_3"/>
    <property type="match status" value="1"/>
</dbReference>
<evidence type="ECO:0000313" key="7">
    <source>
        <dbReference type="Proteomes" id="UP001175271"/>
    </source>
</evidence>
<dbReference type="EMBL" id="JAUCMV010000004">
    <property type="protein sequence ID" value="KAK0406751.1"/>
    <property type="molecule type" value="Genomic_DNA"/>
</dbReference>
<dbReference type="Proteomes" id="UP001175271">
    <property type="component" value="Unassembled WGS sequence"/>
</dbReference>
<dbReference type="Pfam" id="PF00157">
    <property type="entry name" value="Pou"/>
    <property type="match status" value="1"/>
</dbReference>
<accession>A0AA39HK98</accession>
<evidence type="ECO:0000256" key="4">
    <source>
        <dbReference type="SAM" id="MobiDB-lite"/>
    </source>
</evidence>
<dbReference type="PANTHER" id="PTHR11636">
    <property type="entry name" value="POU DOMAIN"/>
    <property type="match status" value="1"/>
</dbReference>
<dbReference type="InterPro" id="IPR000327">
    <property type="entry name" value="POU_dom"/>
</dbReference>
<evidence type="ECO:0000259" key="5">
    <source>
        <dbReference type="PROSITE" id="PS51179"/>
    </source>
</evidence>
<feature type="region of interest" description="Disordered" evidence="4">
    <location>
        <begin position="1"/>
        <end position="29"/>
    </location>
</feature>
<keyword evidence="7" id="KW-1185">Reference proteome</keyword>
<dbReference type="SUPFAM" id="SSF47413">
    <property type="entry name" value="lambda repressor-like DNA-binding domains"/>
    <property type="match status" value="1"/>
</dbReference>
<dbReference type="AlphaFoldDB" id="A0AA39HK98"/>
<gene>
    <name evidence="6" type="ORF">QR680_018782</name>
</gene>
<evidence type="ECO:0000313" key="6">
    <source>
        <dbReference type="EMBL" id="KAK0406751.1"/>
    </source>
</evidence>
<organism evidence="6 7">
    <name type="scientific">Steinernema hermaphroditum</name>
    <dbReference type="NCBI Taxonomy" id="289476"/>
    <lineage>
        <taxon>Eukaryota</taxon>
        <taxon>Metazoa</taxon>
        <taxon>Ecdysozoa</taxon>
        <taxon>Nematoda</taxon>
        <taxon>Chromadorea</taxon>
        <taxon>Rhabditida</taxon>
        <taxon>Tylenchina</taxon>
        <taxon>Panagrolaimomorpha</taxon>
        <taxon>Strongyloidoidea</taxon>
        <taxon>Steinernematidae</taxon>
        <taxon>Steinernema</taxon>
    </lineage>
</organism>
<evidence type="ECO:0000256" key="3">
    <source>
        <dbReference type="ARBA" id="ARBA00023242"/>
    </source>
</evidence>
<keyword evidence="2" id="KW-0371">Homeobox</keyword>
<keyword evidence="3" id="KW-0539">Nucleus</keyword>
<sequence>MEQSFWSLSSNGTSEGAENEPITTSDPLLTPSKQEVAGLIFHAVDRCLDQQMPAILLLLADFATMFKRRRIQLGISQNRVGQIMKQFAASIGGTRYENRGLSQTYVSNFEELRMTPLSMIKLLPLFQRIMQAMLTEEYQTLFPESLQLSCEFDVNELFFWENRAEILFMEASNHCLPESTVHSWIYAVRSPLTPKPQQPRDQSHYFLRPDSAWSPFR</sequence>
<feature type="domain" description="POU-specific" evidence="5">
    <location>
        <begin position="51"/>
        <end position="134"/>
    </location>
</feature>
<dbReference type="InterPro" id="IPR010982">
    <property type="entry name" value="Lambda_DNA-bd_dom_sf"/>
</dbReference>
<dbReference type="SMART" id="SM00352">
    <property type="entry name" value="POU"/>
    <property type="match status" value="1"/>
</dbReference>
<name>A0AA39HK98_9BILA</name>
<proteinExistence type="predicted"/>